<evidence type="ECO:0000313" key="1">
    <source>
        <dbReference type="EMBL" id="OAO99088.1"/>
    </source>
</evidence>
<dbReference type="EMBL" id="LUHQ01000004">
    <property type="protein sequence ID" value="OAO99088.1"/>
    <property type="molecule type" value="Genomic_DNA"/>
</dbReference>
<dbReference type="AlphaFoldDB" id="A0A178UYV6"/>
<proteinExistence type="predicted"/>
<accession>A0A178UYV6</accession>
<organism evidence="1 2">
    <name type="scientific">Arabidopsis thaliana</name>
    <name type="common">Mouse-ear cress</name>
    <dbReference type="NCBI Taxonomy" id="3702"/>
    <lineage>
        <taxon>Eukaryota</taxon>
        <taxon>Viridiplantae</taxon>
        <taxon>Streptophyta</taxon>
        <taxon>Embryophyta</taxon>
        <taxon>Tracheophyta</taxon>
        <taxon>Spermatophyta</taxon>
        <taxon>Magnoliopsida</taxon>
        <taxon>eudicotyledons</taxon>
        <taxon>Gunneridae</taxon>
        <taxon>Pentapetalae</taxon>
        <taxon>rosids</taxon>
        <taxon>malvids</taxon>
        <taxon>Brassicales</taxon>
        <taxon>Brassicaceae</taxon>
        <taxon>Camelineae</taxon>
        <taxon>Arabidopsis</taxon>
    </lineage>
</organism>
<gene>
    <name evidence="1" type="ordered locus">AXX17_At4g04850</name>
</gene>
<reference evidence="2" key="1">
    <citation type="journal article" date="2016" name="Proc. Natl. Acad. Sci. U.S.A.">
        <title>Chromosome-level assembly of Arabidopsis thaliana Ler reveals the extent of translocation and inversion polymorphisms.</title>
        <authorList>
            <person name="Zapata L."/>
            <person name="Ding J."/>
            <person name="Willing E.M."/>
            <person name="Hartwig B."/>
            <person name="Bezdan D."/>
            <person name="Jiao W.B."/>
            <person name="Patel V."/>
            <person name="Velikkakam James G."/>
            <person name="Koornneef M."/>
            <person name="Ossowski S."/>
            <person name="Schneeberger K."/>
        </authorList>
    </citation>
    <scope>NUCLEOTIDE SEQUENCE [LARGE SCALE GENOMIC DNA]</scope>
    <source>
        <strain evidence="2">cv. Landsberg erecta</strain>
    </source>
</reference>
<comment type="caution">
    <text evidence="1">The sequence shown here is derived from an EMBL/GenBank/DDBJ whole genome shotgun (WGS) entry which is preliminary data.</text>
</comment>
<sequence>MGKLSSSCVAGNPFLNSIFSLFSTGYPSNSTHFAFHVFLHARASSSFGGHVVPLPSIYKTPARSSLLYVVHFCDNEIPCGVGDLLWALQLLKYLLLSHFVIHSLPLLL</sequence>
<name>A0A178UYV6_ARATH</name>
<evidence type="ECO:0000313" key="2">
    <source>
        <dbReference type="Proteomes" id="UP000078284"/>
    </source>
</evidence>
<protein>
    <submittedName>
        <fullName evidence="1">Uncharacterized protein</fullName>
    </submittedName>
</protein>
<dbReference type="Proteomes" id="UP000078284">
    <property type="component" value="Chromosome 4"/>
</dbReference>